<feature type="region of interest" description="Disordered" evidence="5">
    <location>
        <begin position="377"/>
        <end position="403"/>
    </location>
</feature>
<dbReference type="InterPro" id="IPR027640">
    <property type="entry name" value="Kinesin-like_fam"/>
</dbReference>
<dbReference type="GO" id="GO:0005524">
    <property type="term" value="F:ATP binding"/>
    <property type="evidence" value="ECO:0007669"/>
    <property type="project" value="UniProtKB-UniRule"/>
</dbReference>
<protein>
    <recommendedName>
        <fullName evidence="4">Kinesin-like protein</fullName>
    </recommendedName>
</protein>
<evidence type="ECO:0000256" key="5">
    <source>
        <dbReference type="SAM" id="MobiDB-lite"/>
    </source>
</evidence>
<evidence type="ECO:0000256" key="1">
    <source>
        <dbReference type="ARBA" id="ARBA00022741"/>
    </source>
</evidence>
<dbReference type="InterPro" id="IPR027417">
    <property type="entry name" value="P-loop_NTPase"/>
</dbReference>
<keyword evidence="2 3" id="KW-0067">ATP-binding</keyword>
<dbReference type="GO" id="GO:0008574">
    <property type="term" value="F:plus-end-directed microtubule motor activity"/>
    <property type="evidence" value="ECO:0007669"/>
    <property type="project" value="TreeGrafter"/>
</dbReference>
<dbReference type="GO" id="GO:0030705">
    <property type="term" value="P:cytoskeleton-dependent intracellular transport"/>
    <property type="evidence" value="ECO:0007669"/>
    <property type="project" value="TreeGrafter"/>
</dbReference>
<feature type="binding site" evidence="3">
    <location>
        <begin position="87"/>
        <end position="94"/>
    </location>
    <ligand>
        <name>ATP</name>
        <dbReference type="ChEBI" id="CHEBI:30616"/>
    </ligand>
</feature>
<keyword evidence="3 4" id="KW-0505">Motor protein</keyword>
<dbReference type="VEuPathDB" id="TriTrypDB:BSAL_20245"/>
<reference evidence="8" key="1">
    <citation type="submission" date="2015-09" db="EMBL/GenBank/DDBJ databases">
        <authorList>
            <consortium name="Pathogen Informatics"/>
        </authorList>
    </citation>
    <scope>NUCLEOTIDE SEQUENCE [LARGE SCALE GENOMIC DNA]</scope>
    <source>
        <strain evidence="8">Lake Konstanz</strain>
    </source>
</reference>
<keyword evidence="8" id="KW-1185">Reference proteome</keyword>
<dbReference type="Gene3D" id="3.40.850.10">
    <property type="entry name" value="Kinesin motor domain"/>
    <property type="match status" value="1"/>
</dbReference>
<gene>
    <name evidence="7" type="ORF">BSAL_20245</name>
</gene>
<dbReference type="InterPro" id="IPR019821">
    <property type="entry name" value="Kinesin_motor_CS"/>
</dbReference>
<dbReference type="AlphaFoldDB" id="A0A0S4JLC6"/>
<dbReference type="PROSITE" id="PS50067">
    <property type="entry name" value="KINESIN_MOTOR_2"/>
    <property type="match status" value="1"/>
</dbReference>
<dbReference type="SMART" id="SM00129">
    <property type="entry name" value="KISc"/>
    <property type="match status" value="1"/>
</dbReference>
<dbReference type="OrthoDB" id="3176171at2759"/>
<dbReference type="InterPro" id="IPR001752">
    <property type="entry name" value="Kinesin_motor_dom"/>
</dbReference>
<evidence type="ECO:0000256" key="2">
    <source>
        <dbReference type="ARBA" id="ARBA00022840"/>
    </source>
</evidence>
<dbReference type="EMBL" id="CYKH01001717">
    <property type="protein sequence ID" value="CUG89281.1"/>
    <property type="molecule type" value="Genomic_DNA"/>
</dbReference>
<dbReference type="GO" id="GO:0007018">
    <property type="term" value="P:microtubule-based movement"/>
    <property type="evidence" value="ECO:0007669"/>
    <property type="project" value="InterPro"/>
</dbReference>
<evidence type="ECO:0000256" key="4">
    <source>
        <dbReference type="RuleBase" id="RU000394"/>
    </source>
</evidence>
<dbReference type="PROSITE" id="PS00411">
    <property type="entry name" value="KINESIN_MOTOR_1"/>
    <property type="match status" value="1"/>
</dbReference>
<feature type="compositionally biased region" description="Low complexity" evidence="5">
    <location>
        <begin position="377"/>
        <end position="392"/>
    </location>
</feature>
<dbReference type="PANTHER" id="PTHR24115:SF9">
    <property type="entry name" value="KINESIN HEAVY CHAIN"/>
    <property type="match status" value="1"/>
</dbReference>
<dbReference type="GO" id="GO:0008017">
    <property type="term" value="F:microtubule binding"/>
    <property type="evidence" value="ECO:0007669"/>
    <property type="project" value="InterPro"/>
</dbReference>
<keyword evidence="4" id="KW-0493">Microtubule</keyword>
<dbReference type="GO" id="GO:0005871">
    <property type="term" value="C:kinesin complex"/>
    <property type="evidence" value="ECO:0007669"/>
    <property type="project" value="TreeGrafter"/>
</dbReference>
<dbReference type="GO" id="GO:0005874">
    <property type="term" value="C:microtubule"/>
    <property type="evidence" value="ECO:0007669"/>
    <property type="project" value="UniProtKB-KW"/>
</dbReference>
<dbReference type="PANTHER" id="PTHR24115">
    <property type="entry name" value="KINESIN-RELATED"/>
    <property type="match status" value="1"/>
</dbReference>
<feature type="domain" description="Kinesin motor" evidence="6">
    <location>
        <begin position="1"/>
        <end position="364"/>
    </location>
</feature>
<dbReference type="PRINTS" id="PR00380">
    <property type="entry name" value="KINESINHEAVY"/>
</dbReference>
<sequence length="559" mass="60491">MKVFCRVAPTTSTNDVRFAVEATTCDDGTKADTLTVGDGVSGACGSICCPVHKKGRNDTQLDVYEAVVAPMVDDVLHGGVCSLLAYGQTSTGKTHTMFGPDGGNVKYFSSVDTRGMVPRLAQEIFYRSPRASVAIKYFELYNETATDMVAKVSLESTGTLTSSLYGEDDVQRHPQVVYRATEKQRLLKSLQSVTVTNGNDCLQVIGELSAFRSIASTEANLKSTRSHVVIQMDVFSRHSSGQITFVDLAGSESLKNHHSDATSSGTLRLSGFDDLAAVQKAAAAQARQHEMKHINTSLFALKKVVHALSQKQIHVPVNESLLTVVLAQSLQRSSCAMIVCCSPLRQDIYETLASLRLGAEASKIPVNTSKVHMQRALAAGSARSVSSSSSSAPQPPLELEREDDPMVPLPVLFPHKITTTSVAPPPITATSVDYHEEMMEKDQQIRMLTIKCRHLANAYDSAMEEIGRLRQALSESTQRKQLELDAHIKRNSLRLSGGVGGVGGGGSGAVDDIRHSDEQLNETSSVLRCDAHDQPARMFGGNLTNTLVTSSWRGELRRV</sequence>
<dbReference type="SUPFAM" id="SSF52540">
    <property type="entry name" value="P-loop containing nucleoside triphosphate hydrolases"/>
    <property type="match status" value="1"/>
</dbReference>
<dbReference type="InterPro" id="IPR036961">
    <property type="entry name" value="Kinesin_motor_dom_sf"/>
</dbReference>
<dbReference type="GO" id="GO:0016887">
    <property type="term" value="F:ATP hydrolysis activity"/>
    <property type="evidence" value="ECO:0007669"/>
    <property type="project" value="TreeGrafter"/>
</dbReference>
<dbReference type="Pfam" id="PF00225">
    <property type="entry name" value="Kinesin"/>
    <property type="match status" value="2"/>
</dbReference>
<evidence type="ECO:0000313" key="7">
    <source>
        <dbReference type="EMBL" id="CUG89281.1"/>
    </source>
</evidence>
<evidence type="ECO:0000313" key="8">
    <source>
        <dbReference type="Proteomes" id="UP000051952"/>
    </source>
</evidence>
<evidence type="ECO:0000256" key="3">
    <source>
        <dbReference type="PROSITE-ProRule" id="PRU00283"/>
    </source>
</evidence>
<evidence type="ECO:0000259" key="6">
    <source>
        <dbReference type="PROSITE" id="PS50067"/>
    </source>
</evidence>
<keyword evidence="1 3" id="KW-0547">Nucleotide-binding</keyword>
<dbReference type="Proteomes" id="UP000051952">
    <property type="component" value="Unassembled WGS sequence"/>
</dbReference>
<name>A0A0S4JLC6_BODSA</name>
<accession>A0A0S4JLC6</accession>
<comment type="similarity">
    <text evidence="3 4">Belongs to the TRAFAC class myosin-kinesin ATPase superfamily. Kinesin family.</text>
</comment>
<proteinExistence type="inferred from homology"/>
<organism evidence="7 8">
    <name type="scientific">Bodo saltans</name>
    <name type="common">Flagellated protozoan</name>
    <dbReference type="NCBI Taxonomy" id="75058"/>
    <lineage>
        <taxon>Eukaryota</taxon>
        <taxon>Discoba</taxon>
        <taxon>Euglenozoa</taxon>
        <taxon>Kinetoplastea</taxon>
        <taxon>Metakinetoplastina</taxon>
        <taxon>Eubodonida</taxon>
        <taxon>Bodonidae</taxon>
        <taxon>Bodo</taxon>
    </lineage>
</organism>